<keyword evidence="4" id="KW-0418">Kinase</keyword>
<evidence type="ECO:0000256" key="6">
    <source>
        <dbReference type="SAM" id="MobiDB-lite"/>
    </source>
</evidence>
<dbReference type="Proteomes" id="UP000076842">
    <property type="component" value="Unassembled WGS sequence"/>
</dbReference>
<dbReference type="OrthoDB" id="301415at2759"/>
<dbReference type="PANTHER" id="PTHR45992">
    <property type="entry name" value="EUKARYOTIC ELONGATION FACTOR 2 KINASE-RELATED"/>
    <property type="match status" value="1"/>
</dbReference>
<evidence type="ECO:0000259" key="7">
    <source>
        <dbReference type="PROSITE" id="PS51158"/>
    </source>
</evidence>
<feature type="region of interest" description="Disordered" evidence="6">
    <location>
        <begin position="1"/>
        <end position="30"/>
    </location>
</feature>
<feature type="domain" description="Alpha-type protein kinase" evidence="7">
    <location>
        <begin position="22"/>
        <end position="295"/>
    </location>
</feature>
<evidence type="ECO:0000256" key="1">
    <source>
        <dbReference type="ARBA" id="ARBA00022527"/>
    </source>
</evidence>
<dbReference type="InParanoid" id="A0A165I712"/>
<keyword evidence="1" id="KW-0723">Serine/threonine-protein kinase</keyword>
<dbReference type="Pfam" id="PF02816">
    <property type="entry name" value="Alpha_kinase"/>
    <property type="match status" value="1"/>
</dbReference>
<dbReference type="InterPro" id="IPR011009">
    <property type="entry name" value="Kinase-like_dom_sf"/>
</dbReference>
<gene>
    <name evidence="8" type="ORF">CALCODRAFT_480929</name>
</gene>
<dbReference type="SUPFAM" id="SSF56112">
    <property type="entry name" value="Protein kinase-like (PK-like)"/>
    <property type="match status" value="1"/>
</dbReference>
<sequence length="870" mass="95212">MSGTSVSPTQVQEHERPNLSDPYSAERERRSQQAIARLVERRQVPRGRAALGTSIVPSVAGPLKTLKLRQLQVKLRKKHDDPTSGYSYAAKELFVDATGDPPSLLANWTHLQQEAVRVEQARDILVAFMERCKALQVVAYREKILPARFKMLTANLLALEIAPSTLYKVAIPPEVGRAWLVEPFLGTDPPVKFSGTDVAGQHGVSDRAGCTVDAFAHFSHLQSMGTLVLVDLQGIYRRNPFAGLPTKMPVVLFDIQTHTMSGDSGLGDAGPEGIEQFHAQHQCNDICRHLGFEGLRTFADEAVRRPYGSMGTSPQRYKDADGLVTEVNAMDIEDPRILDAPPAPVQILVTGAGMSIQEADPCEPPPLHDIRIFALPDQVWYAPAEVLSIDTGGSQVELKWCDFIKWGTTPTPHPITFKASFSECEKAHWHEITAKTKLMKICYPGSVTSDPPTSPLRDRLNAWTSECASILCGIRPHKVMDDWVAATHSADHGRTRYHKLATNFEFVKSHQAAMEEHEEDVLSDWIGEAVLTECRRLNKELVDSDWIDLSGGPGLVLGSMAVALCLLEEAPGWLNLSNIYDLRDRLERGLRPTVIRAWEAMQRVYRPPVGSQAEARNVVLELDGESVWAGIHTPGTTAYVRVMVPAPGLTTVTFSTTNCANEPTAVEWLRVPLMGSSIFAGVYRPGKTVIVEVEVLEAGPIWVMFVVIEEEDGFPLLGPMVYAAPWDPPKIGQSNGRKRKRGRLAGEVGGGRALLAEGVKEWSRNVVVSLVGRSVWAGVYSPGTTAYARVMVPHSGKTTLTFTTTRGDGLPASGVLLKVPLTGRSVFAGVYRPGSTVIVEVDVLEAGMIWIVFGVVGEGDIFPVLGEYLA</sequence>
<evidence type="ECO:0000256" key="3">
    <source>
        <dbReference type="ARBA" id="ARBA00022741"/>
    </source>
</evidence>
<dbReference type="GO" id="GO:1903013">
    <property type="term" value="P:response to differentiation-inducing factor 1"/>
    <property type="evidence" value="ECO:0007669"/>
    <property type="project" value="TreeGrafter"/>
</dbReference>
<evidence type="ECO:0000256" key="4">
    <source>
        <dbReference type="ARBA" id="ARBA00022777"/>
    </source>
</evidence>
<evidence type="ECO:0000313" key="9">
    <source>
        <dbReference type="Proteomes" id="UP000076842"/>
    </source>
</evidence>
<dbReference type="AlphaFoldDB" id="A0A165I712"/>
<name>A0A165I712_9BASI</name>
<feature type="compositionally biased region" description="Polar residues" evidence="6">
    <location>
        <begin position="1"/>
        <end position="11"/>
    </location>
</feature>
<keyword evidence="2" id="KW-0808">Transferase</keyword>
<dbReference type="GO" id="GO:0004674">
    <property type="term" value="F:protein serine/threonine kinase activity"/>
    <property type="evidence" value="ECO:0007669"/>
    <property type="project" value="UniProtKB-KW"/>
</dbReference>
<dbReference type="PANTHER" id="PTHR45992:SF2">
    <property type="entry name" value="EUKARYOTIC ELONGATION FACTOR 2 KINASE"/>
    <property type="match status" value="1"/>
</dbReference>
<keyword evidence="3" id="KW-0547">Nucleotide-binding</keyword>
<dbReference type="Gene3D" id="3.20.200.10">
    <property type="entry name" value="MHCK/EF2 kinase"/>
    <property type="match status" value="1"/>
</dbReference>
<proteinExistence type="predicted"/>
<accession>A0A165I712</accession>
<evidence type="ECO:0000256" key="2">
    <source>
        <dbReference type="ARBA" id="ARBA00022679"/>
    </source>
</evidence>
<keyword evidence="5" id="KW-0067">ATP-binding</keyword>
<dbReference type="EMBL" id="KV423933">
    <property type="protein sequence ID" value="KZT60209.1"/>
    <property type="molecule type" value="Genomic_DNA"/>
</dbReference>
<reference evidence="8 9" key="1">
    <citation type="journal article" date="2016" name="Mol. Biol. Evol.">
        <title>Comparative Genomics of Early-Diverging Mushroom-Forming Fungi Provides Insights into the Origins of Lignocellulose Decay Capabilities.</title>
        <authorList>
            <person name="Nagy L.G."/>
            <person name="Riley R."/>
            <person name="Tritt A."/>
            <person name="Adam C."/>
            <person name="Daum C."/>
            <person name="Floudas D."/>
            <person name="Sun H."/>
            <person name="Yadav J.S."/>
            <person name="Pangilinan J."/>
            <person name="Larsson K.H."/>
            <person name="Matsuura K."/>
            <person name="Barry K."/>
            <person name="Labutti K."/>
            <person name="Kuo R."/>
            <person name="Ohm R.A."/>
            <person name="Bhattacharya S.S."/>
            <person name="Shirouzu T."/>
            <person name="Yoshinaga Y."/>
            <person name="Martin F.M."/>
            <person name="Grigoriev I.V."/>
            <person name="Hibbett D.S."/>
        </authorList>
    </citation>
    <scope>NUCLEOTIDE SEQUENCE [LARGE SCALE GENOMIC DNA]</scope>
    <source>
        <strain evidence="8 9">HHB12733</strain>
    </source>
</reference>
<evidence type="ECO:0000256" key="5">
    <source>
        <dbReference type="ARBA" id="ARBA00022840"/>
    </source>
</evidence>
<organism evidence="8 9">
    <name type="scientific">Calocera cornea HHB12733</name>
    <dbReference type="NCBI Taxonomy" id="1353952"/>
    <lineage>
        <taxon>Eukaryota</taxon>
        <taxon>Fungi</taxon>
        <taxon>Dikarya</taxon>
        <taxon>Basidiomycota</taxon>
        <taxon>Agaricomycotina</taxon>
        <taxon>Dacrymycetes</taxon>
        <taxon>Dacrymycetales</taxon>
        <taxon>Dacrymycetaceae</taxon>
        <taxon>Calocera</taxon>
    </lineage>
</organism>
<dbReference type="InterPro" id="IPR051852">
    <property type="entry name" value="Alpha-type_PK"/>
</dbReference>
<evidence type="ECO:0000313" key="8">
    <source>
        <dbReference type="EMBL" id="KZT60209.1"/>
    </source>
</evidence>
<feature type="compositionally biased region" description="Basic and acidic residues" evidence="6">
    <location>
        <begin position="12"/>
        <end position="30"/>
    </location>
</feature>
<dbReference type="InterPro" id="IPR004166">
    <property type="entry name" value="a-kinase_dom"/>
</dbReference>
<dbReference type="GO" id="GO:0031037">
    <property type="term" value="P:myosin II filament disassembly"/>
    <property type="evidence" value="ECO:0007669"/>
    <property type="project" value="TreeGrafter"/>
</dbReference>
<dbReference type="STRING" id="1353952.A0A165I712"/>
<keyword evidence="9" id="KW-1185">Reference proteome</keyword>
<protein>
    <recommendedName>
        <fullName evidence="7">Alpha-type protein kinase domain-containing protein</fullName>
    </recommendedName>
</protein>
<dbReference type="PROSITE" id="PS51158">
    <property type="entry name" value="ALPHA_KINASE"/>
    <property type="match status" value="1"/>
</dbReference>
<dbReference type="CDD" id="cd04515">
    <property type="entry name" value="Alpha_kinase"/>
    <property type="match status" value="1"/>
</dbReference>
<dbReference type="GO" id="GO:0005524">
    <property type="term" value="F:ATP binding"/>
    <property type="evidence" value="ECO:0007669"/>
    <property type="project" value="UniProtKB-KW"/>
</dbReference>